<dbReference type="Gene3D" id="1.20.1260.10">
    <property type="match status" value="1"/>
</dbReference>
<dbReference type="OrthoDB" id="9805587at2"/>
<dbReference type="Proteomes" id="UP000430670">
    <property type="component" value="Unassembled WGS sequence"/>
</dbReference>
<dbReference type="InterPro" id="IPR003251">
    <property type="entry name" value="Rr_diiron-bd_dom"/>
</dbReference>
<dbReference type="SUPFAM" id="SSF47240">
    <property type="entry name" value="Ferritin-like"/>
    <property type="match status" value="1"/>
</dbReference>
<proteinExistence type="predicted"/>
<dbReference type="InterPro" id="IPR009078">
    <property type="entry name" value="Ferritin-like_SF"/>
</dbReference>
<keyword evidence="6" id="KW-0560">Oxidoreductase</keyword>
<dbReference type="InterPro" id="IPR012347">
    <property type="entry name" value="Ferritin-like"/>
</dbReference>
<evidence type="ECO:0000256" key="1">
    <source>
        <dbReference type="ARBA" id="ARBA00001965"/>
    </source>
</evidence>
<dbReference type="SUPFAM" id="SSF57802">
    <property type="entry name" value="Rubredoxin-like"/>
    <property type="match status" value="1"/>
</dbReference>
<dbReference type="InterPro" id="IPR052773">
    <property type="entry name" value="Anaerobic_Peroxidase-Rel"/>
</dbReference>
<dbReference type="RefSeq" id="WP_155475323.1">
    <property type="nucleotide sequence ID" value="NZ_WNKU01000003.1"/>
</dbReference>
<keyword evidence="6" id="KW-0575">Peroxidase</keyword>
<dbReference type="InterPro" id="IPR045236">
    <property type="entry name" value="RevRr_diiron-bd_dom"/>
</dbReference>
<accession>A0A6I3SH96</accession>
<dbReference type="PROSITE" id="PS50905">
    <property type="entry name" value="FERRITIN_LIKE"/>
    <property type="match status" value="1"/>
</dbReference>
<name>A0A6I3SH96_HELMO</name>
<evidence type="ECO:0000313" key="6">
    <source>
        <dbReference type="EMBL" id="MTV48208.1"/>
    </source>
</evidence>
<keyword evidence="3" id="KW-0249">Electron transport</keyword>
<gene>
    <name evidence="6" type="ORF">GJ688_04315</name>
</gene>
<reference evidence="6 7" key="1">
    <citation type="submission" date="2019-11" db="EMBL/GenBank/DDBJ databases">
        <title>Whole-genome sequence of a the green, strictly anaerobic photosynthetic bacterium Heliobacillus mobilis DSM 6151.</title>
        <authorList>
            <person name="Kyndt J.A."/>
            <person name="Meyer T.E."/>
        </authorList>
    </citation>
    <scope>NUCLEOTIDE SEQUENCE [LARGE SCALE GENOMIC DNA]</scope>
    <source>
        <strain evidence="6 7">DSM 6151</strain>
    </source>
</reference>
<dbReference type="GO" id="GO:0005506">
    <property type="term" value="F:iron ion binding"/>
    <property type="evidence" value="ECO:0007669"/>
    <property type="project" value="InterPro"/>
</dbReference>
<evidence type="ECO:0000256" key="3">
    <source>
        <dbReference type="ARBA" id="ARBA00022982"/>
    </source>
</evidence>
<dbReference type="CDD" id="cd00729">
    <property type="entry name" value="rubredoxin_SM"/>
    <property type="match status" value="1"/>
</dbReference>
<feature type="domain" description="Ferritin-like diiron" evidence="5">
    <location>
        <begin position="52"/>
        <end position="182"/>
    </location>
</feature>
<comment type="cofactor">
    <cofactor evidence="1">
        <name>Fe(3+)</name>
        <dbReference type="ChEBI" id="CHEBI:29034"/>
    </cofactor>
</comment>
<evidence type="ECO:0000259" key="4">
    <source>
        <dbReference type="PROSITE" id="PS50903"/>
    </source>
</evidence>
<protein>
    <submittedName>
        <fullName evidence="6">NADH peroxidase</fullName>
    </submittedName>
</protein>
<dbReference type="GO" id="GO:0004601">
    <property type="term" value="F:peroxidase activity"/>
    <property type="evidence" value="ECO:0007669"/>
    <property type="project" value="UniProtKB-KW"/>
</dbReference>
<keyword evidence="2" id="KW-0813">Transport</keyword>
<sequence>MKKFACVICGYVHEGDSAPEFCPQCKAPASKFEEKVAGVLKWADEHRIGVAAGVDAQVIEGLKANFIGECTEVGMYLAMSRQADREGFPEVAEAYKRIAIEEAEHAAKFAELLGEVVYPSTKKNLELRVEAEYGACEGKLALAKRAKELGLDAIHDTVHEMCKDEARHGAAFKGLLDRFFQK</sequence>
<organism evidence="6 7">
    <name type="scientific">Heliobacterium mobile</name>
    <name type="common">Heliobacillus mobilis</name>
    <dbReference type="NCBI Taxonomy" id="28064"/>
    <lineage>
        <taxon>Bacteria</taxon>
        <taxon>Bacillati</taxon>
        <taxon>Bacillota</taxon>
        <taxon>Clostridia</taxon>
        <taxon>Eubacteriales</taxon>
        <taxon>Heliobacteriaceae</taxon>
        <taxon>Heliobacterium</taxon>
    </lineage>
</organism>
<evidence type="ECO:0000313" key="7">
    <source>
        <dbReference type="Proteomes" id="UP000430670"/>
    </source>
</evidence>
<evidence type="ECO:0000259" key="5">
    <source>
        <dbReference type="PROSITE" id="PS50905"/>
    </source>
</evidence>
<dbReference type="PANTHER" id="PTHR43339">
    <property type="entry name" value="RUBRERYTHRIN-RELATED"/>
    <property type="match status" value="1"/>
</dbReference>
<dbReference type="AlphaFoldDB" id="A0A6I3SH96"/>
<dbReference type="InterPro" id="IPR048574">
    <property type="entry name" value="RUBY_RBDX"/>
</dbReference>
<dbReference type="PANTHER" id="PTHR43339:SF1">
    <property type="entry name" value="RUBRERYTHRIN"/>
    <property type="match status" value="1"/>
</dbReference>
<dbReference type="Pfam" id="PF02915">
    <property type="entry name" value="Rubrerythrin"/>
    <property type="match status" value="1"/>
</dbReference>
<evidence type="ECO:0000256" key="2">
    <source>
        <dbReference type="ARBA" id="ARBA00022448"/>
    </source>
</evidence>
<dbReference type="InterPro" id="IPR024934">
    <property type="entry name" value="Rubredoxin-like_dom"/>
</dbReference>
<dbReference type="Pfam" id="PF21349">
    <property type="entry name" value="RUBY_RBDX"/>
    <property type="match status" value="1"/>
</dbReference>
<dbReference type="EMBL" id="WNKU01000003">
    <property type="protein sequence ID" value="MTV48208.1"/>
    <property type="molecule type" value="Genomic_DNA"/>
</dbReference>
<dbReference type="InterPro" id="IPR009040">
    <property type="entry name" value="Ferritin-like_diiron"/>
</dbReference>
<comment type="caution">
    <text evidence="6">The sequence shown here is derived from an EMBL/GenBank/DDBJ whole genome shotgun (WGS) entry which is preliminary data.</text>
</comment>
<dbReference type="PROSITE" id="PS50903">
    <property type="entry name" value="RUBREDOXIN_LIKE"/>
    <property type="match status" value="1"/>
</dbReference>
<dbReference type="CDD" id="cd01046">
    <property type="entry name" value="Rubrerythrin_like"/>
    <property type="match status" value="1"/>
</dbReference>
<feature type="domain" description="Rubredoxin-like" evidence="4">
    <location>
        <begin position="1"/>
        <end position="35"/>
    </location>
</feature>
<dbReference type="Gene3D" id="2.20.28.10">
    <property type="match status" value="1"/>
</dbReference>
<keyword evidence="7" id="KW-1185">Reference proteome</keyword>